<accession>A0ABY8UJW2</accession>
<evidence type="ECO:0000313" key="1">
    <source>
        <dbReference type="EMBL" id="WIA21776.1"/>
    </source>
</evidence>
<organism evidence="1 2">
    <name type="scientific">Tetradesmus obliquus</name>
    <name type="common">Green alga</name>
    <name type="synonym">Acutodesmus obliquus</name>
    <dbReference type="NCBI Taxonomy" id="3088"/>
    <lineage>
        <taxon>Eukaryota</taxon>
        <taxon>Viridiplantae</taxon>
        <taxon>Chlorophyta</taxon>
        <taxon>core chlorophytes</taxon>
        <taxon>Chlorophyceae</taxon>
        <taxon>CS clade</taxon>
        <taxon>Sphaeropleales</taxon>
        <taxon>Scenedesmaceae</taxon>
        <taxon>Tetradesmus</taxon>
    </lineage>
</organism>
<dbReference type="Proteomes" id="UP001244341">
    <property type="component" value="Chromosome 14b"/>
</dbReference>
<gene>
    <name evidence="1" type="ORF">OEZ85_004160</name>
</gene>
<keyword evidence="2" id="KW-1185">Reference proteome</keyword>
<reference evidence="1 2" key="1">
    <citation type="submission" date="2023-05" db="EMBL/GenBank/DDBJ databases">
        <title>A 100% complete, gapless, phased diploid assembly of the Scenedesmus obliquus UTEX 3031 genome.</title>
        <authorList>
            <person name="Biondi T.C."/>
            <person name="Hanschen E.R."/>
            <person name="Kwon T."/>
            <person name="Eng W."/>
            <person name="Kruse C.P.S."/>
            <person name="Koehler S.I."/>
            <person name="Kunde Y."/>
            <person name="Gleasner C.D."/>
            <person name="You Mak K.T."/>
            <person name="Polle J."/>
            <person name="Hovde B.T."/>
            <person name="Starkenburg S.R."/>
        </authorList>
    </citation>
    <scope>NUCLEOTIDE SEQUENCE [LARGE SCALE GENOMIC DNA]</scope>
    <source>
        <strain evidence="1 2">DOE0152z</strain>
    </source>
</reference>
<proteinExistence type="predicted"/>
<sequence>MSSSRCSRGRLVTVNTAHRDLTADILENVTCLALRARLKECRAVKTSISCDTWSLLAGRVNGVKIHGEGWRSPLNLTAQVLEATVGEASLDPSAVLFKQQILLTNVPVGTARVLFNAADFGNFLVHPLMTEAAKEAVQGHAFAFDQASVRIQPPSAVPPEGLVEFTGTWRGDGQRYQVRLLPVSGGAVFGKGVQAHAMPLSIGARSSSAGIVEDCLSPFFSSLMVDLQGAQMSFMSLAILPGMGFAGAMADLHLRLELKKFPPLNVQF</sequence>
<name>A0ABY8UJW2_TETOB</name>
<evidence type="ECO:0000313" key="2">
    <source>
        <dbReference type="Proteomes" id="UP001244341"/>
    </source>
</evidence>
<protein>
    <submittedName>
        <fullName evidence="1">Uncharacterized protein</fullName>
    </submittedName>
</protein>
<dbReference type="EMBL" id="CP126221">
    <property type="protein sequence ID" value="WIA21776.1"/>
    <property type="molecule type" value="Genomic_DNA"/>
</dbReference>